<keyword evidence="2" id="KW-0472">Membrane</keyword>
<keyword evidence="4" id="KW-1185">Reference proteome</keyword>
<dbReference type="AlphaFoldDB" id="A0A1T5KFA4"/>
<dbReference type="Proteomes" id="UP000190341">
    <property type="component" value="Unassembled WGS sequence"/>
</dbReference>
<accession>A0A1T5KFA4</accession>
<feature type="region of interest" description="Disordered" evidence="1">
    <location>
        <begin position="307"/>
        <end position="331"/>
    </location>
</feature>
<proteinExistence type="predicted"/>
<gene>
    <name evidence="3" type="ORF">SAMN06296058_1639</name>
</gene>
<evidence type="ECO:0000313" key="3">
    <source>
        <dbReference type="EMBL" id="SKC62095.1"/>
    </source>
</evidence>
<protein>
    <submittedName>
        <fullName evidence="3">Uncharacterized protein</fullName>
    </submittedName>
</protein>
<name>A0A1T5KFA4_9GAMM</name>
<keyword evidence="2" id="KW-0812">Transmembrane</keyword>
<reference evidence="3 4" key="1">
    <citation type="submission" date="2017-02" db="EMBL/GenBank/DDBJ databases">
        <authorList>
            <person name="Peterson S.W."/>
        </authorList>
    </citation>
    <scope>NUCLEOTIDE SEQUENCE [LARGE SCALE GENOMIC DNA]</scope>
    <source>
        <strain evidence="3 4">P15</strain>
    </source>
</reference>
<dbReference type="EMBL" id="FUZV01000001">
    <property type="protein sequence ID" value="SKC62095.1"/>
    <property type="molecule type" value="Genomic_DNA"/>
</dbReference>
<organism evidence="3 4">
    <name type="scientific">Pseudoxanthomonas indica</name>
    <dbReference type="NCBI Taxonomy" id="428993"/>
    <lineage>
        <taxon>Bacteria</taxon>
        <taxon>Pseudomonadati</taxon>
        <taxon>Pseudomonadota</taxon>
        <taxon>Gammaproteobacteria</taxon>
        <taxon>Lysobacterales</taxon>
        <taxon>Lysobacteraceae</taxon>
        <taxon>Pseudoxanthomonas</taxon>
    </lineage>
</organism>
<dbReference type="STRING" id="428993.SAMN06296058_1639"/>
<evidence type="ECO:0000256" key="2">
    <source>
        <dbReference type="SAM" id="Phobius"/>
    </source>
</evidence>
<keyword evidence="2" id="KW-1133">Transmembrane helix</keyword>
<feature type="transmembrane region" description="Helical" evidence="2">
    <location>
        <begin position="207"/>
        <end position="225"/>
    </location>
</feature>
<dbReference type="RefSeq" id="WP_139381462.1">
    <property type="nucleotide sequence ID" value="NZ_BMCL01000002.1"/>
</dbReference>
<evidence type="ECO:0000313" key="4">
    <source>
        <dbReference type="Proteomes" id="UP000190341"/>
    </source>
</evidence>
<dbReference type="OrthoDB" id="5966099at2"/>
<evidence type="ECO:0000256" key="1">
    <source>
        <dbReference type="SAM" id="MobiDB-lite"/>
    </source>
</evidence>
<sequence length="331" mass="36143">MPETPLPPAALVAFLRGVERRAALFAELQAGDAEVGDLAVATAMHQFQAEAAPLPMADWPRRFWQRLINATSLRQPASGRWSGEVAHLGTLAGHDRLVLLTRLAAGLPEDEALEVLAVDQIHYRSALAAACPRDADGAADAQAWRQLAEAIQARMKELSQERMARLARLRDHALQPATAPRRAAATVSLPRNEMPAAAGKPSRRWNMLWVLVVLVCCLALAATFVPRDWWPQQLRGPEPSAEPRLGLAEDPDIRTQHLPPAEAPASVLTPEESLATHPDLPMLRDSEFELSQQADLLAWYAAGAQIEGQAQAETPPRADVPQQEEGRDTTF</sequence>